<dbReference type="KEGG" id="sacn:SacN8_02435"/>
<protein>
    <submittedName>
        <fullName evidence="1">Uncharacterized protein</fullName>
    </submittedName>
</protein>
<dbReference type="HOGENOM" id="CLU_3371408_0_0_2"/>
<organism evidence="2">
    <name type="scientific">Sulfolobus acidocaldarius N8</name>
    <dbReference type="NCBI Taxonomy" id="1028566"/>
    <lineage>
        <taxon>Archaea</taxon>
        <taxon>Thermoproteota</taxon>
        <taxon>Thermoprotei</taxon>
        <taxon>Sulfolobales</taxon>
        <taxon>Sulfolobaceae</taxon>
        <taxon>Sulfolobus</taxon>
    </lineage>
</organism>
<name>M1INL0_9CREN</name>
<evidence type="ECO:0000313" key="1">
    <source>
        <dbReference type="EMBL" id="AGE70467.1"/>
    </source>
</evidence>
<proteinExistence type="predicted"/>
<gene>
    <name evidence="1" type="ORF">SacN8_02435</name>
</gene>
<dbReference type="EMBL" id="CP002817">
    <property type="protein sequence ID" value="AGE70467.1"/>
    <property type="molecule type" value="Genomic_DNA"/>
</dbReference>
<reference evidence="1 2" key="1">
    <citation type="journal article" date="2012" name="ISME J.">
        <title>Genomic evidence of rapid, global-scale gene flow in a Sulfolobus species.</title>
        <authorList>
            <person name="Mao D."/>
            <person name="Grogan D."/>
        </authorList>
    </citation>
    <scope>NUCLEOTIDE SEQUENCE [LARGE SCALE GENOMIC DNA]</scope>
    <source>
        <strain evidence="1 2">N8</strain>
    </source>
</reference>
<evidence type="ECO:0000313" key="2">
    <source>
        <dbReference type="Proteomes" id="UP000011281"/>
    </source>
</evidence>
<dbReference type="Proteomes" id="UP000011281">
    <property type="component" value="Chromosome"/>
</dbReference>
<dbReference type="AlphaFoldDB" id="M1INL0"/>
<sequence length="34" mass="4207">MKTKDEKEKTITKLADEYNWPKFTYCNEKCQNDY</sequence>
<accession>M1INL0</accession>